<dbReference type="Gene3D" id="3.40.50.2300">
    <property type="match status" value="2"/>
</dbReference>
<comment type="caution">
    <text evidence="5">The sequence shown here is derived from an EMBL/GenBank/DDBJ whole genome shotgun (WGS) entry which is preliminary data.</text>
</comment>
<dbReference type="Proteomes" id="UP000053881">
    <property type="component" value="Unassembled WGS sequence"/>
</dbReference>
<organism evidence="5 6">
    <name type="scientific">Lederbergia galactosidilytica</name>
    <dbReference type="NCBI Taxonomy" id="217031"/>
    <lineage>
        <taxon>Bacteria</taxon>
        <taxon>Bacillati</taxon>
        <taxon>Bacillota</taxon>
        <taxon>Bacilli</taxon>
        <taxon>Bacillales</taxon>
        <taxon>Bacillaceae</taxon>
        <taxon>Lederbergia</taxon>
    </lineage>
</organism>
<dbReference type="InterPro" id="IPR028082">
    <property type="entry name" value="Peripla_BP_I"/>
</dbReference>
<dbReference type="EMBL" id="LGPB01000087">
    <property type="protein sequence ID" value="KRG12756.1"/>
    <property type="molecule type" value="Genomic_DNA"/>
</dbReference>
<dbReference type="Pfam" id="PF13377">
    <property type="entry name" value="Peripla_BP_3"/>
    <property type="match status" value="1"/>
</dbReference>
<protein>
    <recommendedName>
        <fullName evidence="4">Transcriptional regulator LacI/GalR-like sensor domain-containing protein</fullName>
    </recommendedName>
</protein>
<feature type="domain" description="Transcriptional regulator LacI/GalR-like sensor" evidence="4">
    <location>
        <begin position="3"/>
        <end position="75"/>
    </location>
</feature>
<evidence type="ECO:0000313" key="5">
    <source>
        <dbReference type="EMBL" id="KRG12756.1"/>
    </source>
</evidence>
<evidence type="ECO:0000256" key="1">
    <source>
        <dbReference type="ARBA" id="ARBA00023015"/>
    </source>
</evidence>
<dbReference type="PATRIC" id="fig|217031.4.peg.3449"/>
<evidence type="ECO:0000256" key="3">
    <source>
        <dbReference type="ARBA" id="ARBA00023163"/>
    </source>
</evidence>
<evidence type="ECO:0000256" key="2">
    <source>
        <dbReference type="ARBA" id="ARBA00023125"/>
    </source>
</evidence>
<evidence type="ECO:0000259" key="4">
    <source>
        <dbReference type="Pfam" id="PF13377"/>
    </source>
</evidence>
<dbReference type="GO" id="GO:0000976">
    <property type="term" value="F:transcription cis-regulatory region binding"/>
    <property type="evidence" value="ECO:0007669"/>
    <property type="project" value="TreeGrafter"/>
</dbReference>
<keyword evidence="2" id="KW-0238">DNA-binding</keyword>
<name>A0A0Q9Y6S2_9BACI</name>
<sequence>MLCKNQGIQVPKDVSVLSFDDIEAAAYVNPRLTTVKVHGEEMGRTAVKLLYDRMMGRKLPMKVILPTELIVRDSTSQKQ</sequence>
<dbReference type="PANTHER" id="PTHR30146">
    <property type="entry name" value="LACI-RELATED TRANSCRIPTIONAL REPRESSOR"/>
    <property type="match status" value="1"/>
</dbReference>
<dbReference type="AlphaFoldDB" id="A0A0Q9Y6S2"/>
<keyword evidence="1" id="KW-0805">Transcription regulation</keyword>
<reference evidence="5 6" key="1">
    <citation type="submission" date="2015-06" db="EMBL/GenBank/DDBJ databases">
        <title>Genome sequencing project of Bacillus galactosidilyticus PL133.</title>
        <authorList>
            <person name="Gaiero J."/>
            <person name="Nicol R."/>
            <person name="Habash M."/>
        </authorList>
    </citation>
    <scope>NUCLEOTIDE SEQUENCE [LARGE SCALE GENOMIC DNA]</scope>
    <source>
        <strain evidence="5 6">PL133</strain>
    </source>
</reference>
<keyword evidence="3" id="KW-0804">Transcription</keyword>
<evidence type="ECO:0000313" key="6">
    <source>
        <dbReference type="Proteomes" id="UP000053881"/>
    </source>
</evidence>
<accession>A0A0Q9Y6S2</accession>
<dbReference type="GO" id="GO:0003700">
    <property type="term" value="F:DNA-binding transcription factor activity"/>
    <property type="evidence" value="ECO:0007669"/>
    <property type="project" value="TreeGrafter"/>
</dbReference>
<dbReference type="SUPFAM" id="SSF53822">
    <property type="entry name" value="Periplasmic binding protein-like I"/>
    <property type="match status" value="1"/>
</dbReference>
<dbReference type="PANTHER" id="PTHR30146:SF149">
    <property type="entry name" value="HTH-TYPE TRANSCRIPTIONAL REGULATOR EBGR"/>
    <property type="match status" value="1"/>
</dbReference>
<proteinExistence type="predicted"/>
<dbReference type="InterPro" id="IPR046335">
    <property type="entry name" value="LacI/GalR-like_sensor"/>
</dbReference>
<gene>
    <name evidence="5" type="ORF">ACA29_10410</name>
</gene>